<evidence type="ECO:0000256" key="1">
    <source>
        <dbReference type="SAM" id="Coils"/>
    </source>
</evidence>
<evidence type="ECO:0000313" key="2">
    <source>
        <dbReference type="EMBL" id="SBW02304.1"/>
    </source>
</evidence>
<organism evidence="2">
    <name type="scientific">uncultured Eubacteriales bacterium</name>
    <dbReference type="NCBI Taxonomy" id="172733"/>
    <lineage>
        <taxon>Bacteria</taxon>
        <taxon>Bacillati</taxon>
        <taxon>Bacillota</taxon>
        <taxon>Clostridia</taxon>
        <taxon>Eubacteriales</taxon>
        <taxon>environmental samples</taxon>
    </lineage>
</organism>
<dbReference type="EMBL" id="FLUN01000001">
    <property type="protein sequence ID" value="SBW02304.1"/>
    <property type="molecule type" value="Genomic_DNA"/>
</dbReference>
<feature type="coiled-coil region" evidence="1">
    <location>
        <begin position="189"/>
        <end position="249"/>
    </location>
</feature>
<sequence>MNQIIKNLETGKLELHFEKTEYAALTDSQKADLKSAYLWSNYGKCWVSRAKEPNTYRAERVAEKLGFSGIEKTGERLTYAEQLERKAEKAEARADRYEEYAANAAQRGNALQKPLESMRGDIAFFTQPIIAGHSGSQAFARRRERMYAQYGRGIEEHKKSAYYQERAATARETAGNAKLKDRVYLDNRIKECNKSLRDLQKSIVAIEENIYKLQQGEEIKSWNGSYLTINGQESRLEETLDRYEVWQDKLNFFEDCMNSIGGVSFSKENIKVGYIVEVARWGNCEITSAGPVNVTYKILADWATGGCLTDSYAAIVSIIKAQEKKSAIDNPFNVGDIVTKNRMGDDSVYRAYQVIKATEKSVQIQEISVTNGTPQPNEFTLGSKPMLRKITKSKFSDFVGIYDGDWQLHKF</sequence>
<proteinExistence type="predicted"/>
<accession>A0A212JS53</accession>
<reference evidence="2" key="1">
    <citation type="submission" date="2016-04" db="EMBL/GenBank/DDBJ databases">
        <authorList>
            <person name="Evans L.H."/>
            <person name="Alamgir A."/>
            <person name="Owens N."/>
            <person name="Weber N.D."/>
            <person name="Virtaneva K."/>
            <person name="Barbian K."/>
            <person name="Babar A."/>
            <person name="Rosenke K."/>
        </authorList>
    </citation>
    <scope>NUCLEOTIDE SEQUENCE</scope>
    <source>
        <strain evidence="2">86</strain>
    </source>
</reference>
<evidence type="ECO:0008006" key="3">
    <source>
        <dbReference type="Google" id="ProtNLM"/>
    </source>
</evidence>
<dbReference type="InterPro" id="IPR021944">
    <property type="entry name" value="DUF3560"/>
</dbReference>
<dbReference type="AlphaFoldDB" id="A0A212JS53"/>
<gene>
    <name evidence="2" type="ORF">KL86CLO1_11625</name>
</gene>
<name>A0A212JS53_9FIRM</name>
<keyword evidence="1" id="KW-0175">Coiled coil</keyword>
<feature type="coiled-coil region" evidence="1">
    <location>
        <begin position="80"/>
        <end position="107"/>
    </location>
</feature>
<protein>
    <recommendedName>
        <fullName evidence="3">DUF3560 domain-containing protein</fullName>
    </recommendedName>
</protein>
<dbReference type="Pfam" id="PF12083">
    <property type="entry name" value="DUF3560"/>
    <property type="match status" value="1"/>
</dbReference>